<evidence type="ECO:0000313" key="7">
    <source>
        <dbReference type="Proteomes" id="UP000680866"/>
    </source>
</evidence>
<name>A0A810N8R4_9ACTN</name>
<dbReference type="PANTHER" id="PTHR30055">
    <property type="entry name" value="HTH-TYPE TRANSCRIPTIONAL REGULATOR RUTR"/>
    <property type="match status" value="1"/>
</dbReference>
<dbReference type="Proteomes" id="UP000680866">
    <property type="component" value="Chromosome"/>
</dbReference>
<dbReference type="AlphaFoldDB" id="A0A810N8R4"/>
<dbReference type="PANTHER" id="PTHR30055:SF234">
    <property type="entry name" value="HTH-TYPE TRANSCRIPTIONAL REGULATOR BETI"/>
    <property type="match status" value="1"/>
</dbReference>
<organism evidence="6 7">
    <name type="scientific">Polymorphospora rubra</name>
    <dbReference type="NCBI Taxonomy" id="338584"/>
    <lineage>
        <taxon>Bacteria</taxon>
        <taxon>Bacillati</taxon>
        <taxon>Actinomycetota</taxon>
        <taxon>Actinomycetes</taxon>
        <taxon>Micromonosporales</taxon>
        <taxon>Micromonosporaceae</taxon>
        <taxon>Polymorphospora</taxon>
    </lineage>
</organism>
<dbReference type="Gene3D" id="1.10.10.60">
    <property type="entry name" value="Homeodomain-like"/>
    <property type="match status" value="1"/>
</dbReference>
<evidence type="ECO:0000256" key="3">
    <source>
        <dbReference type="ARBA" id="ARBA00023163"/>
    </source>
</evidence>
<dbReference type="Pfam" id="PF00440">
    <property type="entry name" value="TetR_N"/>
    <property type="match status" value="1"/>
</dbReference>
<dbReference type="KEGG" id="pry:Prubr_66680"/>
<evidence type="ECO:0000256" key="4">
    <source>
        <dbReference type="PROSITE-ProRule" id="PRU00335"/>
    </source>
</evidence>
<evidence type="ECO:0000259" key="5">
    <source>
        <dbReference type="PROSITE" id="PS50977"/>
    </source>
</evidence>
<keyword evidence="3" id="KW-0804">Transcription</keyword>
<feature type="DNA-binding region" description="H-T-H motif" evidence="4">
    <location>
        <begin position="28"/>
        <end position="47"/>
    </location>
</feature>
<dbReference type="RefSeq" id="WP_212819068.1">
    <property type="nucleotide sequence ID" value="NZ_AP023359.1"/>
</dbReference>
<dbReference type="PROSITE" id="PS50977">
    <property type="entry name" value="HTH_TETR_2"/>
    <property type="match status" value="1"/>
</dbReference>
<feature type="domain" description="HTH tetR-type" evidence="5">
    <location>
        <begin position="5"/>
        <end position="65"/>
    </location>
</feature>
<evidence type="ECO:0000256" key="2">
    <source>
        <dbReference type="ARBA" id="ARBA00023125"/>
    </source>
</evidence>
<dbReference type="InterPro" id="IPR009057">
    <property type="entry name" value="Homeodomain-like_sf"/>
</dbReference>
<keyword evidence="7" id="KW-1185">Reference proteome</keyword>
<evidence type="ECO:0000313" key="6">
    <source>
        <dbReference type="EMBL" id="BCJ69647.1"/>
    </source>
</evidence>
<keyword evidence="1" id="KW-0805">Transcription regulation</keyword>
<keyword evidence="2 4" id="KW-0238">DNA-binding</keyword>
<dbReference type="InterPro" id="IPR001647">
    <property type="entry name" value="HTH_TetR"/>
</dbReference>
<gene>
    <name evidence="6" type="ORF">Prubr_66680</name>
</gene>
<accession>A0A810N8R4</accession>
<dbReference type="SUPFAM" id="SSF46689">
    <property type="entry name" value="Homeodomain-like"/>
    <property type="match status" value="1"/>
</dbReference>
<evidence type="ECO:0000256" key="1">
    <source>
        <dbReference type="ARBA" id="ARBA00023015"/>
    </source>
</evidence>
<proteinExistence type="predicted"/>
<dbReference type="GO" id="GO:0003700">
    <property type="term" value="F:DNA-binding transcription factor activity"/>
    <property type="evidence" value="ECO:0007669"/>
    <property type="project" value="TreeGrafter"/>
</dbReference>
<reference evidence="6" key="1">
    <citation type="submission" date="2020-08" db="EMBL/GenBank/DDBJ databases">
        <title>Whole genome shotgun sequence of Polymorphospora rubra NBRC 101157.</title>
        <authorList>
            <person name="Komaki H."/>
            <person name="Tamura T."/>
        </authorList>
    </citation>
    <scope>NUCLEOTIDE SEQUENCE</scope>
    <source>
        <strain evidence="6">NBRC 101157</strain>
    </source>
</reference>
<sequence>MTPAADTRSQIMDAFGEQLAAAGYPGISLVGVARTVGIQKPSIYHHFPGGKEELYAAVALRFIEQLHDRLVTALAAEGPTEQKLRSLAVAAAEHSTRTISFEQRIYDALDHVSDETRNTVSQKYVRDILDPVVALFTHAVDAGEVTGDPWFLMNAFLHLARATDLVNAPNGATRVVTLFLEGARPR</sequence>
<protein>
    <submittedName>
        <fullName evidence="6">TetR family transcriptional regulator</fullName>
    </submittedName>
</protein>
<dbReference type="EMBL" id="AP023359">
    <property type="protein sequence ID" value="BCJ69647.1"/>
    <property type="molecule type" value="Genomic_DNA"/>
</dbReference>
<dbReference type="InterPro" id="IPR050109">
    <property type="entry name" value="HTH-type_TetR-like_transc_reg"/>
</dbReference>
<dbReference type="GO" id="GO:0000976">
    <property type="term" value="F:transcription cis-regulatory region binding"/>
    <property type="evidence" value="ECO:0007669"/>
    <property type="project" value="TreeGrafter"/>
</dbReference>
<dbReference type="Gene3D" id="1.10.357.10">
    <property type="entry name" value="Tetracycline Repressor, domain 2"/>
    <property type="match status" value="1"/>
</dbReference>